<comment type="caution">
    <text evidence="2">The sequence shown here is derived from an EMBL/GenBank/DDBJ whole genome shotgun (WGS) entry which is preliminary data.</text>
</comment>
<evidence type="ECO:0000313" key="3">
    <source>
        <dbReference type="Proteomes" id="UP000541444"/>
    </source>
</evidence>
<dbReference type="AlphaFoldDB" id="A0A7J7P109"/>
<dbReference type="Proteomes" id="UP000541444">
    <property type="component" value="Unassembled WGS sequence"/>
</dbReference>
<dbReference type="PANTHER" id="PTHR31928">
    <property type="entry name" value="EXPRESSED PROTEIN"/>
    <property type="match status" value="1"/>
</dbReference>
<reference evidence="2 3" key="1">
    <citation type="journal article" date="2020" name="IScience">
        <title>Genome Sequencing of the Endangered Kingdonia uniflora (Circaeasteraceae, Ranunculales) Reveals Potential Mechanisms of Evolutionary Specialization.</title>
        <authorList>
            <person name="Sun Y."/>
            <person name="Deng T."/>
            <person name="Zhang A."/>
            <person name="Moore M.J."/>
            <person name="Landis J.B."/>
            <person name="Lin N."/>
            <person name="Zhang H."/>
            <person name="Zhang X."/>
            <person name="Huang J."/>
            <person name="Zhang X."/>
            <person name="Sun H."/>
            <person name="Wang H."/>
        </authorList>
    </citation>
    <scope>NUCLEOTIDE SEQUENCE [LARGE SCALE GENOMIC DNA]</scope>
    <source>
        <strain evidence="2">TB1705</strain>
        <tissue evidence="2">Leaf</tissue>
    </source>
</reference>
<keyword evidence="3" id="KW-1185">Reference proteome</keyword>
<dbReference type="OrthoDB" id="1602505at2759"/>
<protein>
    <submittedName>
        <fullName evidence="2">Uncharacterized protein</fullName>
    </submittedName>
</protein>
<dbReference type="InterPro" id="IPR010341">
    <property type="entry name" value="DUF936_pln"/>
</dbReference>
<dbReference type="PANTHER" id="PTHR31928:SF6">
    <property type="entry name" value="DUF936 DOMAIN-CONTAINING PROTEIN"/>
    <property type="match status" value="1"/>
</dbReference>
<gene>
    <name evidence="2" type="ORF">GIB67_020209</name>
</gene>
<organism evidence="2 3">
    <name type="scientific">Kingdonia uniflora</name>
    <dbReference type="NCBI Taxonomy" id="39325"/>
    <lineage>
        <taxon>Eukaryota</taxon>
        <taxon>Viridiplantae</taxon>
        <taxon>Streptophyta</taxon>
        <taxon>Embryophyta</taxon>
        <taxon>Tracheophyta</taxon>
        <taxon>Spermatophyta</taxon>
        <taxon>Magnoliopsida</taxon>
        <taxon>Ranunculales</taxon>
        <taxon>Circaeasteraceae</taxon>
        <taxon>Kingdonia</taxon>
    </lineage>
</organism>
<feature type="region of interest" description="Disordered" evidence="1">
    <location>
        <begin position="1"/>
        <end position="45"/>
    </location>
</feature>
<name>A0A7J7P109_9MAGN</name>
<evidence type="ECO:0000313" key="2">
    <source>
        <dbReference type="EMBL" id="KAF6173126.1"/>
    </source>
</evidence>
<accession>A0A7J7P109</accession>
<dbReference type="EMBL" id="JACGCM010000357">
    <property type="protein sequence ID" value="KAF6173126.1"/>
    <property type="molecule type" value="Genomic_DNA"/>
</dbReference>
<proteinExistence type="predicted"/>
<sequence>MSKFPRSKSVTERKQRIPGTPLQTTVGKEESDSPSQAKKHKSGSLQQSRSGCAKFFEKAAGGECPTTVVVKETCQKVALQALRDASATEFSSGSQDLLRFEQIGENRCFKRKTFSDLSISARADAPSACFDQFLEFHQHIVEAISYLESVQAATCLDGSEFNLSKRRPVLQKLVSATLERNDQKTNLGMHLRSTTRKGLSTSLAKLPLKIVLENDENEKPTSSCFSNIIKLGKHIKLEAGNWFMEFLEDALKKGLKKSTGPAANDARKVPQSLIRKVINWVEVEQCDGSKKLIHPKALHVA</sequence>
<evidence type="ECO:0000256" key="1">
    <source>
        <dbReference type="SAM" id="MobiDB-lite"/>
    </source>
</evidence>